<evidence type="ECO:0000313" key="32">
    <source>
        <dbReference type="Proteomes" id="UP001233999"/>
    </source>
</evidence>
<feature type="binding site" evidence="25">
    <location>
        <position position="466"/>
    </location>
    <ligand>
        <name>L-glutamate</name>
        <dbReference type="ChEBI" id="CHEBI:29985"/>
    </ligand>
</feature>
<evidence type="ECO:0000256" key="22">
    <source>
        <dbReference type="ARBA" id="ARBA00024675"/>
    </source>
</evidence>
<proteinExistence type="inferred from homology"/>
<dbReference type="GO" id="GO:0045211">
    <property type="term" value="C:postsynaptic membrane"/>
    <property type="evidence" value="ECO:0007669"/>
    <property type="project" value="UniProtKB-SubCell"/>
</dbReference>
<dbReference type="SUPFAM" id="SSF53822">
    <property type="entry name" value="Periplasmic binding protein-like I"/>
    <property type="match status" value="1"/>
</dbReference>
<dbReference type="InterPro" id="IPR049873">
    <property type="entry name" value="NMDA1-like_N"/>
</dbReference>
<dbReference type="FunFam" id="3.40.190.10:FF:000177">
    <property type="entry name" value="Glutamate [NMDA] receptor subunit 1"/>
    <property type="match status" value="1"/>
</dbReference>
<feature type="non-terminal residue" evidence="31">
    <location>
        <position position="901"/>
    </location>
</feature>
<evidence type="ECO:0000256" key="7">
    <source>
        <dbReference type="ARBA" id="ARBA00022553"/>
    </source>
</evidence>
<keyword evidence="15 28" id="KW-0472">Membrane</keyword>
<dbReference type="FunFam" id="3.40.50.2300:FF:000266">
    <property type="entry name" value="Glutamate [NMDA] receptor subunit 1"/>
    <property type="match status" value="1"/>
</dbReference>
<dbReference type="InterPro" id="IPR018882">
    <property type="entry name" value="CaM-bd_C0_NMDA_rcpt_NR1"/>
</dbReference>
<dbReference type="GO" id="GO:0015276">
    <property type="term" value="F:ligand-gated monoatomic ion channel activity"/>
    <property type="evidence" value="ECO:0007669"/>
    <property type="project" value="InterPro"/>
</dbReference>
<evidence type="ECO:0000256" key="25">
    <source>
        <dbReference type="PIRSR" id="PIRSR601508-1"/>
    </source>
</evidence>
<comment type="function">
    <text evidence="22">NMDA receptor subtype of glutamate-gated ion channels with high calcium permeability and voltage-dependent sensitivity to magnesium. Mediated by glycine. This protein plays a key role in synaptic plasticity, synaptogenesis, excitotoxicity, memory acquisition and learning. It mediates neuronal functions in glutamate neurotransmission. Is involved in the cell surface targeting of NMDA receptors. Plays a role in associative learning and in long-term memory consolidation.</text>
</comment>
<evidence type="ECO:0000256" key="26">
    <source>
        <dbReference type="PIRSR" id="PIRSR601508-2"/>
    </source>
</evidence>
<dbReference type="AlphaFoldDB" id="A0AAD8A544"/>
<dbReference type="GO" id="GO:0035235">
    <property type="term" value="P:ionotropic glutamate receptor signaling pathway"/>
    <property type="evidence" value="ECO:0007669"/>
    <property type="project" value="UniProtKB-ARBA"/>
</dbReference>
<dbReference type="Pfam" id="PF00060">
    <property type="entry name" value="Lig_chan"/>
    <property type="match status" value="1"/>
</dbReference>
<feature type="transmembrane region" description="Helical" evidence="28">
    <location>
        <begin position="767"/>
        <end position="791"/>
    </location>
</feature>
<evidence type="ECO:0000256" key="16">
    <source>
        <dbReference type="ARBA" id="ARBA00023157"/>
    </source>
</evidence>
<feature type="domain" description="Ionotropic glutamate receptor L-glutamate and glycine-binding" evidence="30">
    <location>
        <begin position="392"/>
        <end position="457"/>
    </location>
</feature>
<keyword evidence="21" id="KW-0407">Ion channel</keyword>
<evidence type="ECO:0000256" key="15">
    <source>
        <dbReference type="ARBA" id="ARBA00023136"/>
    </source>
</evidence>
<evidence type="ECO:0000256" key="17">
    <source>
        <dbReference type="ARBA" id="ARBA00023170"/>
    </source>
</evidence>
<dbReference type="InterPro" id="IPR049872">
    <property type="entry name" value="NMDA1-like_ligand-bd"/>
</dbReference>
<dbReference type="GO" id="GO:0038023">
    <property type="term" value="F:signaling receptor activity"/>
    <property type="evidence" value="ECO:0007669"/>
    <property type="project" value="InterPro"/>
</dbReference>
<evidence type="ECO:0000256" key="19">
    <source>
        <dbReference type="ARBA" id="ARBA00023257"/>
    </source>
</evidence>
<dbReference type="SMART" id="SM00079">
    <property type="entry name" value="PBPe"/>
    <property type="match status" value="1"/>
</dbReference>
<feature type="binding site" evidence="25">
    <location>
        <position position="473"/>
    </location>
    <ligand>
        <name>L-glutamate</name>
        <dbReference type="ChEBI" id="CHEBI:29985"/>
    </ligand>
</feature>
<dbReference type="CDD" id="cd13719">
    <property type="entry name" value="PBP2_iGluR_NMDA_Nr1"/>
    <property type="match status" value="1"/>
</dbReference>
<dbReference type="Gene3D" id="3.40.50.2300">
    <property type="match status" value="2"/>
</dbReference>
<protein>
    <recommendedName>
        <fullName evidence="4">Glutamate [NMDA] receptor subunit 1</fullName>
    </recommendedName>
</protein>
<dbReference type="FunFam" id="3.40.190.10:FF:000010">
    <property type="entry name" value="glutamate receptor ionotropic, NMDA 1 isoform X1"/>
    <property type="match status" value="1"/>
</dbReference>
<keyword evidence="18" id="KW-0325">Glycoprotein</keyword>
<evidence type="ECO:0000256" key="10">
    <source>
        <dbReference type="ARBA" id="ARBA00022837"/>
    </source>
</evidence>
<dbReference type="InterPro" id="IPR001828">
    <property type="entry name" value="ANF_lig-bd_rcpt"/>
</dbReference>
<feature type="binding site" evidence="25">
    <location>
        <position position="683"/>
    </location>
    <ligand>
        <name>L-glutamate</name>
        <dbReference type="ChEBI" id="CHEBI:29985"/>
    </ligand>
</feature>
<gene>
    <name evidence="31" type="ORF">L9F63_001534</name>
</gene>
<keyword evidence="9" id="KW-0732">Signal</keyword>
<keyword evidence="5" id="KW-0813">Transport</keyword>
<evidence type="ECO:0000256" key="28">
    <source>
        <dbReference type="SAM" id="Phobius"/>
    </source>
</evidence>
<feature type="domain" description="Ionotropic glutamate receptor C-terminal" evidence="29">
    <location>
        <begin position="392"/>
        <end position="746"/>
    </location>
</feature>
<evidence type="ECO:0000259" key="29">
    <source>
        <dbReference type="SMART" id="SM00079"/>
    </source>
</evidence>
<keyword evidence="17" id="KW-0675">Receptor</keyword>
<evidence type="ECO:0000256" key="5">
    <source>
        <dbReference type="ARBA" id="ARBA00022448"/>
    </source>
</evidence>
<evidence type="ECO:0000256" key="1">
    <source>
        <dbReference type="ARBA" id="ARBA00004651"/>
    </source>
</evidence>
<dbReference type="InterPro" id="IPR015683">
    <property type="entry name" value="Ionotropic_Glu_rcpt"/>
</dbReference>
<dbReference type="Pfam" id="PF01094">
    <property type="entry name" value="ANF_receptor"/>
    <property type="match status" value="1"/>
</dbReference>
<comment type="caution">
    <text evidence="31">The sequence shown here is derived from an EMBL/GenBank/DDBJ whole genome shotgun (WGS) entry which is preliminary data.</text>
</comment>
<feature type="binding site" evidence="25">
    <location>
        <position position="468"/>
    </location>
    <ligand>
        <name>L-glutamate</name>
        <dbReference type="ChEBI" id="CHEBI:29985"/>
    </ligand>
</feature>
<dbReference type="Proteomes" id="UP001233999">
    <property type="component" value="Unassembled WGS sequence"/>
</dbReference>
<evidence type="ECO:0000256" key="14">
    <source>
        <dbReference type="ARBA" id="ARBA00023065"/>
    </source>
</evidence>
<evidence type="ECO:0000256" key="27">
    <source>
        <dbReference type="PIRSR" id="PIRSR601508-3"/>
    </source>
</evidence>
<dbReference type="EMBL" id="JASPKZ010003852">
    <property type="protein sequence ID" value="KAJ9591932.1"/>
    <property type="molecule type" value="Genomic_DNA"/>
</dbReference>
<feature type="site" description="Interaction with the cone snail toxin Con-ikot-ikot" evidence="26">
    <location>
        <position position="645"/>
    </location>
</feature>
<sequence length="901" mass="100479">HLNFNSQYVPKGVTYDSTEILMDPNPIRTALNVCNFLINQTVYAVVVSHPASGDLSAAAVSYTSGFYHIPVIGISSRDSAFSDKNIHVSFLRTVPPYSHQADVWMEFLKHFNYLKVIFIHSSDTDGRALLGRFQSTSQNLGDDTETKVQVETIIEFEPGLESLTDQLLEVKNLQSRVYLMYAGKADAEVVFRDAGLLNMTGLYYAWIVTEQALEASNVPVGTLGLKLVNSTSEKDHIKDSIYVLASAIREMNQTEVISKAPRDCGDSGHIWETGKTLFEFIRNQTLVNGSTGYVAFDNNGDRINAEYDIINVQFNQTEISVGQYHYSNNEKKMILKLDEKAIIWPGGTGEPPPGCMIPTHLKVLTIEEKPFVYVREIQTYENCTQDETHCPHYNSTGFVSYCCKGFCVDLLKHLANKINVTYDLALSPDGQFGSYVIKNSSMGGKKEWTGLIGELVNERADMIVAPLTINPERAEFIEFSKPFKYQGITILEKKPSRSSTLVSFLQPFSNTLWILVMVSVHVVALVLYLLDRFSPFGRFKISTTDTTEEDALNLSSAIWFAWGVLLNSGIGEGTPRSFSARVLGMVWAGFAMIIVASYTANLAAFLVLERPKTKLTGINDARLRNTMENLTCATVKGSAVDMYFRRQVELSNMYRTMEANNYDTAEEAIQDVKNGKLMAFIWDSSRLEYEAAQDCELVTSGELFGRSGYGIGLQKGSPWADAVTIAILDFHESGVMESLDNRWILQGNLQQCEQFEKTPNTLGLKNMAGVFILVAAGIVGGIGLIIIEMAYKKHQIRKQKRMELARHAADKWRGAIEKRKTLRATIAAQRRLKANGVNDPSTLSLSVDALPRHCMEGRSPVHAWPGGCDIRQRTHHADDIDVITTARRNKSYGSILPDMIV</sequence>
<dbReference type="PANTHER" id="PTHR18966">
    <property type="entry name" value="IONOTROPIC GLUTAMATE RECEPTOR"/>
    <property type="match status" value="1"/>
</dbReference>
<evidence type="ECO:0000256" key="24">
    <source>
        <dbReference type="ARBA" id="ARBA00034105"/>
    </source>
</evidence>
<keyword evidence="7" id="KW-0597">Phosphoprotein</keyword>
<feature type="disulfide bond" evidence="27">
    <location>
        <begin position="695"/>
        <end position="752"/>
    </location>
</feature>
<comment type="subcellular location">
    <subcellularLocation>
        <location evidence="1">Cell membrane</location>
        <topology evidence="1">Multi-pass membrane protein</topology>
    </subcellularLocation>
    <subcellularLocation>
        <location evidence="23">Postsynaptic cell membrane</location>
    </subcellularLocation>
    <subcellularLocation>
        <location evidence="24">Postsynaptic density</location>
    </subcellularLocation>
</comment>
<dbReference type="InterPro" id="IPR019594">
    <property type="entry name" value="Glu/Gly-bd"/>
</dbReference>
<evidence type="ECO:0000256" key="6">
    <source>
        <dbReference type="ARBA" id="ARBA00022475"/>
    </source>
</evidence>
<dbReference type="InterPro" id="IPR001320">
    <property type="entry name" value="Iontro_rcpt_C"/>
</dbReference>
<keyword evidence="6" id="KW-1003">Cell membrane</keyword>
<evidence type="ECO:0000256" key="11">
    <source>
        <dbReference type="ARBA" id="ARBA00022842"/>
    </source>
</evidence>
<evidence type="ECO:0000259" key="30">
    <source>
        <dbReference type="SMART" id="SM00918"/>
    </source>
</evidence>
<keyword evidence="13" id="KW-0770">Synapse</keyword>
<dbReference type="Pfam" id="PF10613">
    <property type="entry name" value="Lig_chan-Glu_bd"/>
    <property type="match status" value="1"/>
</dbReference>
<dbReference type="PRINTS" id="PR00177">
    <property type="entry name" value="NMDARECEPTOR"/>
</dbReference>
<keyword evidence="32" id="KW-1185">Reference proteome</keyword>
<keyword evidence="12 28" id="KW-1133">Transmembrane helix</keyword>
<name>A0AAD8A544_DIPPU</name>
<dbReference type="Gene3D" id="1.10.287.70">
    <property type="match status" value="1"/>
</dbReference>
<dbReference type="GO" id="GO:0017146">
    <property type="term" value="C:NMDA selective glutamate receptor complex"/>
    <property type="evidence" value="ECO:0007669"/>
    <property type="project" value="UniProtKB-ARBA"/>
</dbReference>
<feature type="transmembrane region" description="Helical" evidence="28">
    <location>
        <begin position="512"/>
        <end position="530"/>
    </location>
</feature>
<evidence type="ECO:0000256" key="12">
    <source>
        <dbReference type="ARBA" id="ARBA00022989"/>
    </source>
</evidence>
<keyword evidence="19" id="KW-0628">Postsynaptic cell membrane</keyword>
<evidence type="ECO:0000256" key="9">
    <source>
        <dbReference type="ARBA" id="ARBA00022729"/>
    </source>
</evidence>
<keyword evidence="14" id="KW-0406">Ion transport</keyword>
<evidence type="ECO:0000256" key="13">
    <source>
        <dbReference type="ARBA" id="ARBA00023018"/>
    </source>
</evidence>
<keyword evidence="8 28" id="KW-0812">Transmembrane</keyword>
<evidence type="ECO:0000256" key="8">
    <source>
        <dbReference type="ARBA" id="ARBA00022692"/>
    </source>
</evidence>
<keyword evidence="11" id="KW-0460">Magnesium</keyword>
<reference evidence="31" key="1">
    <citation type="journal article" date="2023" name="IScience">
        <title>Live-bearing cockroach genome reveals convergent evolutionary mechanisms linked to viviparity in insects and beyond.</title>
        <authorList>
            <person name="Fouks B."/>
            <person name="Harrison M.C."/>
            <person name="Mikhailova A.A."/>
            <person name="Marchal E."/>
            <person name="English S."/>
            <person name="Carruthers M."/>
            <person name="Jennings E.C."/>
            <person name="Chiamaka E.L."/>
            <person name="Frigard R.A."/>
            <person name="Pippel M."/>
            <person name="Attardo G.M."/>
            <person name="Benoit J.B."/>
            <person name="Bornberg-Bauer E."/>
            <person name="Tobe S.S."/>
        </authorList>
    </citation>
    <scope>NUCLEOTIDE SEQUENCE</scope>
    <source>
        <strain evidence="31">Stay&amp;Tobe</strain>
    </source>
</reference>
<evidence type="ECO:0000256" key="18">
    <source>
        <dbReference type="ARBA" id="ARBA00023180"/>
    </source>
</evidence>
<accession>A0AAD8A544</accession>
<evidence type="ECO:0000256" key="3">
    <source>
        <dbReference type="ARBA" id="ARBA00011106"/>
    </source>
</evidence>
<evidence type="ECO:0000313" key="31">
    <source>
        <dbReference type="EMBL" id="KAJ9591932.1"/>
    </source>
</evidence>
<feature type="transmembrane region" description="Helical" evidence="28">
    <location>
        <begin position="551"/>
        <end position="570"/>
    </location>
</feature>
<evidence type="ECO:0000256" key="21">
    <source>
        <dbReference type="ARBA" id="ARBA00023303"/>
    </source>
</evidence>
<dbReference type="CDD" id="cd06379">
    <property type="entry name" value="PBP1_iGluR_NMDA_NR1"/>
    <property type="match status" value="1"/>
</dbReference>
<evidence type="ECO:0000256" key="23">
    <source>
        <dbReference type="ARBA" id="ARBA00034100"/>
    </source>
</evidence>
<dbReference type="Gene3D" id="3.40.190.10">
    <property type="entry name" value="Periplasmic binding protein-like II"/>
    <property type="match status" value="2"/>
</dbReference>
<comment type="subunit">
    <text evidence="3">Forms a heteromeric NMDA channel with Nmdar2.</text>
</comment>
<dbReference type="SMART" id="SM00918">
    <property type="entry name" value="Lig_chan-Glu_bd"/>
    <property type="match status" value="1"/>
</dbReference>
<dbReference type="GO" id="GO:0014069">
    <property type="term" value="C:postsynaptic density"/>
    <property type="evidence" value="ECO:0007669"/>
    <property type="project" value="UniProtKB-SubCell"/>
</dbReference>
<organism evidence="31 32">
    <name type="scientific">Diploptera punctata</name>
    <name type="common">Pacific beetle cockroach</name>
    <dbReference type="NCBI Taxonomy" id="6984"/>
    <lineage>
        <taxon>Eukaryota</taxon>
        <taxon>Metazoa</taxon>
        <taxon>Ecdysozoa</taxon>
        <taxon>Arthropoda</taxon>
        <taxon>Hexapoda</taxon>
        <taxon>Insecta</taxon>
        <taxon>Pterygota</taxon>
        <taxon>Neoptera</taxon>
        <taxon>Polyneoptera</taxon>
        <taxon>Dictyoptera</taxon>
        <taxon>Blattodea</taxon>
        <taxon>Blaberoidea</taxon>
        <taxon>Blaberidae</taxon>
        <taxon>Diplopterinae</taxon>
        <taxon>Diploptera</taxon>
    </lineage>
</organism>
<comment type="similarity">
    <text evidence="2">Belongs to the glutamate-gated ion channel (TC 1.A.10.1) family.</text>
</comment>
<reference evidence="31" key="2">
    <citation type="submission" date="2023-05" db="EMBL/GenBank/DDBJ databases">
        <authorList>
            <person name="Fouks B."/>
        </authorList>
    </citation>
    <scope>NUCLEOTIDE SEQUENCE</scope>
    <source>
        <strain evidence="31">Stay&amp;Tobe</strain>
        <tissue evidence="31">Testes</tissue>
    </source>
</reference>
<dbReference type="SUPFAM" id="SSF81324">
    <property type="entry name" value="Voltage-gated potassium channels"/>
    <property type="match status" value="1"/>
</dbReference>
<dbReference type="SUPFAM" id="SSF53850">
    <property type="entry name" value="Periplasmic binding protein-like II"/>
    <property type="match status" value="1"/>
</dbReference>
<keyword evidence="10" id="KW-0106">Calcium</keyword>
<dbReference type="InterPro" id="IPR001508">
    <property type="entry name" value="Iono_Glu_rcpt_met"/>
</dbReference>
<feature type="transmembrane region" description="Helical" evidence="28">
    <location>
        <begin position="582"/>
        <end position="608"/>
    </location>
</feature>
<feature type="site" description="Crucial to convey clamshell closure to channel opening" evidence="26">
    <location>
        <position position="615"/>
    </location>
</feature>
<dbReference type="InterPro" id="IPR028082">
    <property type="entry name" value="Peripla_BP_I"/>
</dbReference>
<keyword evidence="16 27" id="KW-1015">Disulfide bond</keyword>
<evidence type="ECO:0000256" key="4">
    <source>
        <dbReference type="ARBA" id="ARBA00015895"/>
    </source>
</evidence>
<evidence type="ECO:0000256" key="2">
    <source>
        <dbReference type="ARBA" id="ARBA00008685"/>
    </source>
</evidence>
<keyword evidence="20" id="KW-1071">Ligand-gated ion channel</keyword>
<evidence type="ECO:0000256" key="20">
    <source>
        <dbReference type="ARBA" id="ARBA00023286"/>
    </source>
</evidence>
<dbReference type="Pfam" id="PF10562">
    <property type="entry name" value="CaM_bdg_C0"/>
    <property type="match status" value="1"/>
</dbReference>